<dbReference type="AlphaFoldDB" id="A0A6J8AIG8"/>
<accession>A0A6J8AIG8</accession>
<dbReference type="Proteomes" id="UP000507470">
    <property type="component" value="Unassembled WGS sequence"/>
</dbReference>
<protein>
    <submittedName>
        <fullName evidence="1">Uncharacterized protein</fullName>
    </submittedName>
</protein>
<proteinExistence type="predicted"/>
<gene>
    <name evidence="1" type="ORF">MCOR_7865</name>
</gene>
<evidence type="ECO:0000313" key="2">
    <source>
        <dbReference type="Proteomes" id="UP000507470"/>
    </source>
</evidence>
<sequence>MYLYTYYVSVQIYTTYTEEIPVSLVSIMMLVDQSHVKLTMSIIPLLCLILVACVSAQSPDNVDDETNDLVKRHRIQVSGHYQSRNGWRVGGHFHHGWGAHRGTGGKIKIFQHKTQALWGLTSLNCKLHSGISISKSWGKKRASTVCMSRCAYACRNSTNSHAHRYINSANEAYQSSVQLVSSNCKSLQLSMSIIPLLCLVFVACVSAQNPNNLNDETKDLVKRGRCGIFFSKSFGKRKSTVCMSRCAYACRNSTVKCMKNCLVNMC</sequence>
<organism evidence="1 2">
    <name type="scientific">Mytilus coruscus</name>
    <name type="common">Sea mussel</name>
    <dbReference type="NCBI Taxonomy" id="42192"/>
    <lineage>
        <taxon>Eukaryota</taxon>
        <taxon>Metazoa</taxon>
        <taxon>Spiralia</taxon>
        <taxon>Lophotrochozoa</taxon>
        <taxon>Mollusca</taxon>
        <taxon>Bivalvia</taxon>
        <taxon>Autobranchia</taxon>
        <taxon>Pteriomorphia</taxon>
        <taxon>Mytilida</taxon>
        <taxon>Mytiloidea</taxon>
        <taxon>Mytilidae</taxon>
        <taxon>Mytilinae</taxon>
        <taxon>Mytilus</taxon>
    </lineage>
</organism>
<dbReference type="EMBL" id="CACVKT020001464">
    <property type="protein sequence ID" value="CAC5368260.1"/>
    <property type="molecule type" value="Genomic_DNA"/>
</dbReference>
<keyword evidence="2" id="KW-1185">Reference proteome</keyword>
<reference evidence="1 2" key="1">
    <citation type="submission" date="2020-06" db="EMBL/GenBank/DDBJ databases">
        <authorList>
            <person name="Li R."/>
            <person name="Bekaert M."/>
        </authorList>
    </citation>
    <scope>NUCLEOTIDE SEQUENCE [LARGE SCALE GENOMIC DNA]</scope>
    <source>
        <strain evidence="2">wild</strain>
    </source>
</reference>
<evidence type="ECO:0000313" key="1">
    <source>
        <dbReference type="EMBL" id="CAC5368260.1"/>
    </source>
</evidence>
<name>A0A6J8AIG8_MYTCO</name>